<evidence type="ECO:0000313" key="10">
    <source>
        <dbReference type="Ensembl" id="ENSBTAP00000088012.1"/>
    </source>
</evidence>
<dbReference type="GO" id="GO:0170037">
    <property type="term" value="P:export from the mitochondrion"/>
    <property type="evidence" value="ECO:0007669"/>
    <property type="project" value="Ensembl"/>
</dbReference>
<dbReference type="GO" id="GO:0005743">
    <property type="term" value="C:mitochondrial inner membrane"/>
    <property type="evidence" value="ECO:0007669"/>
    <property type="project" value="Ensembl"/>
</dbReference>
<dbReference type="GeneTree" id="ENSGT00940000157680"/>
<dbReference type="GlyGen" id="A0AAA9SRL8">
    <property type="glycosylation" value="1 site"/>
</dbReference>
<dbReference type="Ensembl" id="ENSBTAT00000132956.1">
    <property type="protein sequence ID" value="ENSBTAP00000088012.1"/>
    <property type="gene ID" value="ENSBTAG00000017053.7"/>
</dbReference>
<dbReference type="PROSITE" id="PS50929">
    <property type="entry name" value="ABC_TM1F"/>
    <property type="match status" value="1"/>
</dbReference>
<keyword evidence="3" id="KW-0999">Mitochondrion inner membrane</keyword>
<comment type="subcellular location">
    <subcellularLocation>
        <location evidence="1">Membrane</location>
        <topology evidence="1">Multi-pass membrane protein</topology>
    </subcellularLocation>
</comment>
<feature type="transmembrane region" description="Helical" evidence="8">
    <location>
        <begin position="381"/>
        <end position="403"/>
    </location>
</feature>
<keyword evidence="5 8" id="KW-1133">Transmembrane helix</keyword>
<dbReference type="AlphaFoldDB" id="A0AAA9SRL8"/>
<evidence type="ECO:0000256" key="6">
    <source>
        <dbReference type="ARBA" id="ARBA00023128"/>
    </source>
</evidence>
<keyword evidence="7 8" id="KW-0472">Membrane</keyword>
<evidence type="ECO:0000256" key="2">
    <source>
        <dbReference type="ARBA" id="ARBA00022692"/>
    </source>
</evidence>
<evidence type="ECO:0000256" key="3">
    <source>
        <dbReference type="ARBA" id="ARBA00022792"/>
    </source>
</evidence>
<keyword evidence="11" id="KW-1185">Reference proteome</keyword>
<evidence type="ECO:0000313" key="11">
    <source>
        <dbReference type="Proteomes" id="UP000009136"/>
    </source>
</evidence>
<dbReference type="InterPro" id="IPR011527">
    <property type="entry name" value="ABC1_TM_dom"/>
</dbReference>
<dbReference type="GO" id="GO:0005524">
    <property type="term" value="F:ATP binding"/>
    <property type="evidence" value="ECO:0007669"/>
    <property type="project" value="Ensembl"/>
</dbReference>
<organism evidence="10 11">
    <name type="scientific">Bos taurus</name>
    <name type="common">Bovine</name>
    <dbReference type="NCBI Taxonomy" id="9913"/>
    <lineage>
        <taxon>Eukaryota</taxon>
        <taxon>Metazoa</taxon>
        <taxon>Chordata</taxon>
        <taxon>Craniata</taxon>
        <taxon>Vertebrata</taxon>
        <taxon>Euteleostomi</taxon>
        <taxon>Mammalia</taxon>
        <taxon>Eutheria</taxon>
        <taxon>Laurasiatheria</taxon>
        <taxon>Artiodactyla</taxon>
        <taxon>Ruminantia</taxon>
        <taxon>Pecora</taxon>
        <taxon>Bovidae</taxon>
        <taxon>Bovinae</taxon>
        <taxon>Bos</taxon>
    </lineage>
</organism>
<dbReference type="PANTHER" id="PTHR43394:SF1">
    <property type="entry name" value="ATP-BINDING CASSETTE SUB-FAMILY B MEMBER 10, MITOCHONDRIAL"/>
    <property type="match status" value="1"/>
</dbReference>
<dbReference type="InterPro" id="IPR036640">
    <property type="entry name" value="ABC1_TM_sf"/>
</dbReference>
<dbReference type="Gene3D" id="1.20.1560.10">
    <property type="entry name" value="ABC transporter type 1, transmembrane domain"/>
    <property type="match status" value="1"/>
</dbReference>
<keyword evidence="2 8" id="KW-0812">Transmembrane</keyword>
<dbReference type="Gene3D" id="3.40.50.300">
    <property type="entry name" value="P-loop containing nucleotide triphosphate hydrolases"/>
    <property type="match status" value="1"/>
</dbReference>
<dbReference type="CDD" id="cd18573">
    <property type="entry name" value="ABC_6TM_ABCB10_like"/>
    <property type="match status" value="1"/>
</dbReference>
<gene>
    <name evidence="10" type="primary">ABCB10</name>
</gene>
<dbReference type="InterPro" id="IPR039421">
    <property type="entry name" value="Type_1_exporter"/>
</dbReference>
<feature type="transmembrane region" description="Helical" evidence="8">
    <location>
        <begin position="423"/>
        <end position="444"/>
    </location>
</feature>
<protein>
    <submittedName>
        <fullName evidence="10">ATP binding cassette subfamily B member 10</fullName>
    </submittedName>
</protein>
<dbReference type="Pfam" id="PF00664">
    <property type="entry name" value="ABC_membrane"/>
    <property type="match status" value="1"/>
</dbReference>
<reference evidence="10" key="1">
    <citation type="submission" date="2018-03" db="EMBL/GenBank/DDBJ databases">
        <title>ARS-UCD1.2.</title>
        <authorList>
            <person name="Rosen B.D."/>
            <person name="Bickhart D.M."/>
            <person name="Koren S."/>
            <person name="Schnabel R.D."/>
            <person name="Hall R."/>
            <person name="Zimin A."/>
            <person name="Dreischer C."/>
            <person name="Schultheiss S."/>
            <person name="Schroeder S.G."/>
            <person name="Elsik C.G."/>
            <person name="Couldrey C."/>
            <person name="Liu G.E."/>
            <person name="Van Tassell C.P."/>
            <person name="Phillippy A.M."/>
            <person name="Smith T.P.L."/>
            <person name="Medrano J.F."/>
        </authorList>
    </citation>
    <scope>NUCLEOTIDE SEQUENCE [LARGE SCALE GENOMIC DNA]</scope>
    <source>
        <strain evidence="10">Hereford</strain>
    </source>
</reference>
<dbReference type="GO" id="GO:0048821">
    <property type="term" value="P:erythrocyte development"/>
    <property type="evidence" value="ECO:0007669"/>
    <property type="project" value="Ensembl"/>
</dbReference>
<dbReference type="FunFam" id="1.20.1560.10:FF:000048">
    <property type="entry name" value="ATP-binding cassette sub-family B member 10, mitochondrial"/>
    <property type="match status" value="1"/>
</dbReference>
<dbReference type="InterPro" id="IPR027417">
    <property type="entry name" value="P-loop_NTPase"/>
</dbReference>
<dbReference type="GO" id="GO:0016887">
    <property type="term" value="F:ATP hydrolysis activity"/>
    <property type="evidence" value="ECO:0007669"/>
    <property type="project" value="Ensembl"/>
</dbReference>
<keyword evidence="6" id="KW-0496">Mitochondrion</keyword>
<name>A0AAA9SRL8_BOVIN</name>
<feature type="transmembrane region" description="Helical" evidence="8">
    <location>
        <begin position="160"/>
        <end position="180"/>
    </location>
</feature>
<evidence type="ECO:0000256" key="7">
    <source>
        <dbReference type="ARBA" id="ARBA00023136"/>
    </source>
</evidence>
<feature type="transmembrane region" description="Helical" evidence="8">
    <location>
        <begin position="200"/>
        <end position="224"/>
    </location>
</feature>
<evidence type="ECO:0000256" key="5">
    <source>
        <dbReference type="ARBA" id="ARBA00022989"/>
    </source>
</evidence>
<dbReference type="SUPFAM" id="SSF52540">
    <property type="entry name" value="P-loop containing nucleoside triphosphate hydrolases"/>
    <property type="match status" value="1"/>
</dbReference>
<evidence type="ECO:0000256" key="4">
    <source>
        <dbReference type="ARBA" id="ARBA00022946"/>
    </source>
</evidence>
<dbReference type="GO" id="GO:0046985">
    <property type="term" value="P:positive regulation of hemoglobin biosynthetic process"/>
    <property type="evidence" value="ECO:0007669"/>
    <property type="project" value="Ensembl"/>
</dbReference>
<dbReference type="SUPFAM" id="SSF90123">
    <property type="entry name" value="ABC transporter transmembrane region"/>
    <property type="match status" value="1"/>
</dbReference>
<proteinExistence type="predicted"/>
<accession>A0AAA9SRL8</accession>
<dbReference type="PANTHER" id="PTHR43394">
    <property type="entry name" value="ATP-DEPENDENT PERMEASE MDL1, MITOCHONDRIAL"/>
    <property type="match status" value="1"/>
</dbReference>
<feature type="transmembrane region" description="Helical" evidence="8">
    <location>
        <begin position="306"/>
        <end position="325"/>
    </location>
</feature>
<sequence length="686" mass="72785">MRGPPAWPLRLLLRRGAAARSPETRTLSTHPAFARPGGVEPALLAGGWAARAPRRWAGGGPGGPAGGAGLARLLALWSRHPGLSRCWALAGPVASRLPRSALPGCSTLVARAAGEAWRRGPALPAAAATPGHDPLLRPAAARRSEAQKLLSLAQPERRRLAAAVGFLAVSSVITMSAPFFLGKIIDVIYTNPSADCSSSLTRLCLALGGVFLCGAAANAVRVYLMQTSGQRIVNRLRASLFSSVLKQEVAFFDKTRTGELINRLSADAALLGRSVTENLSDGLRAGAQASVGIGMMFFVSPKLATFVLSVVPPVSIIAVLYGRYLRKLTKVTQDSLAQATQLAEERIGNIRTVRAFGKEMTEIEKYTSKVDHVMQLARKEAFARAGFFGATGLSGNLIVLSVLYKGGLLMGSAHMTVGELSSFLMYAFWVGVSIGGLSSFYSELMKGLGAGSRLWELLEREPELPFNEGAVLNEKSFQGALEFKNVHFAYPARPEVPIFQDFSLSIPSGSVTALVGPSGAGKSTVISLLLRLYDPASGEWFSVLWDRGLSRALLLLSPGRGSECAEAMHCVSSECQRVCSQGGSPLDSGVTFRAVSSPRRPVGHVVLCVHVLISCAVSSAPGAGIRKVPLWGSDGSMWRTCCLHRPSLCRRPGLLEAHHPSHPGPACRQGTWLSVSHSCAAPLMLS</sequence>
<reference evidence="10" key="2">
    <citation type="submission" date="2025-08" db="UniProtKB">
        <authorList>
            <consortium name="Ensembl"/>
        </authorList>
    </citation>
    <scope>IDENTIFICATION</scope>
    <source>
        <strain evidence="10">Hereford</strain>
    </source>
</reference>
<reference evidence="10" key="3">
    <citation type="submission" date="2025-09" db="UniProtKB">
        <authorList>
            <consortium name="Ensembl"/>
        </authorList>
    </citation>
    <scope>IDENTIFICATION</scope>
    <source>
        <strain evidence="10">Hereford</strain>
    </source>
</reference>
<feature type="domain" description="ABC transmembrane type-1" evidence="9">
    <location>
        <begin position="161"/>
        <end position="446"/>
    </location>
</feature>
<evidence type="ECO:0000256" key="1">
    <source>
        <dbReference type="ARBA" id="ARBA00004141"/>
    </source>
</evidence>
<evidence type="ECO:0000259" key="9">
    <source>
        <dbReference type="PROSITE" id="PS50929"/>
    </source>
</evidence>
<dbReference type="GO" id="GO:0006783">
    <property type="term" value="P:heme biosynthetic process"/>
    <property type="evidence" value="ECO:0007669"/>
    <property type="project" value="Ensembl"/>
</dbReference>
<dbReference type="Pfam" id="PF00005">
    <property type="entry name" value="ABC_tran"/>
    <property type="match status" value="1"/>
</dbReference>
<keyword evidence="4" id="KW-0809">Transit peptide</keyword>
<dbReference type="GO" id="GO:0045648">
    <property type="term" value="P:positive regulation of erythrocyte differentiation"/>
    <property type="evidence" value="ECO:0007669"/>
    <property type="project" value="Ensembl"/>
</dbReference>
<evidence type="ECO:0000256" key="8">
    <source>
        <dbReference type="SAM" id="Phobius"/>
    </source>
</evidence>
<dbReference type="GO" id="GO:0034514">
    <property type="term" value="P:mitochondrial unfolded protein response"/>
    <property type="evidence" value="ECO:0007669"/>
    <property type="project" value="Ensembl"/>
</dbReference>
<dbReference type="GO" id="GO:0042803">
    <property type="term" value="F:protein homodimerization activity"/>
    <property type="evidence" value="ECO:0007669"/>
    <property type="project" value="Ensembl"/>
</dbReference>
<dbReference type="Proteomes" id="UP000009136">
    <property type="component" value="Chromosome 28"/>
</dbReference>
<dbReference type="InterPro" id="IPR003439">
    <property type="entry name" value="ABC_transporter-like_ATP-bd"/>
</dbReference>
<dbReference type="GO" id="GO:0140359">
    <property type="term" value="F:ABC-type transporter activity"/>
    <property type="evidence" value="ECO:0007669"/>
    <property type="project" value="Ensembl"/>
</dbReference>